<evidence type="ECO:0000313" key="1">
    <source>
        <dbReference type="EMBL" id="OBA19177.1"/>
    </source>
</evidence>
<proteinExistence type="predicted"/>
<dbReference type="Proteomes" id="UP000092555">
    <property type="component" value="Unassembled WGS sequence"/>
</dbReference>
<keyword evidence="2" id="KW-1185">Reference proteome</keyword>
<organism evidence="1 2">
    <name type="scientific">Metschnikowia bicuspidata var. bicuspidata NRRL YB-4993</name>
    <dbReference type="NCBI Taxonomy" id="869754"/>
    <lineage>
        <taxon>Eukaryota</taxon>
        <taxon>Fungi</taxon>
        <taxon>Dikarya</taxon>
        <taxon>Ascomycota</taxon>
        <taxon>Saccharomycotina</taxon>
        <taxon>Pichiomycetes</taxon>
        <taxon>Metschnikowiaceae</taxon>
        <taxon>Metschnikowia</taxon>
    </lineage>
</organism>
<evidence type="ECO:0000313" key="2">
    <source>
        <dbReference type="Proteomes" id="UP000092555"/>
    </source>
</evidence>
<comment type="caution">
    <text evidence="1">The sequence shown here is derived from an EMBL/GenBank/DDBJ whole genome shotgun (WGS) entry which is preliminary data.</text>
</comment>
<gene>
    <name evidence="1" type="ORF">METBIDRAFT_219861</name>
</gene>
<sequence length="205" mass="23252">MHSIISCVPINRILFLTSYTPLHHGPSIYHTFQNHTFQNHTFQNHTFQRSYLPHIPPTTAHCIKSHIPYPSAFHRTAPAHHAPHHLLFKHAPDGARGRWDHVVSALQSPLTRQGQTLPCRESFPVLFSPRRLLENSSIRSVASPVLLAIEISGTARYVTWSPPCSDPSRGKGKNFRTGRVFFLLFFPPGFLENSSILRTRSTVHT</sequence>
<dbReference type="EMBL" id="LXTC01000007">
    <property type="protein sequence ID" value="OBA19177.1"/>
    <property type="molecule type" value="Genomic_DNA"/>
</dbReference>
<dbReference type="GeneID" id="30028101"/>
<accession>A0A1A0H5K3</accession>
<dbReference type="RefSeq" id="XP_018709709.1">
    <property type="nucleotide sequence ID" value="XM_018855125.1"/>
</dbReference>
<dbReference type="AlphaFoldDB" id="A0A1A0H5K3"/>
<protein>
    <submittedName>
        <fullName evidence="1">Uncharacterized protein</fullName>
    </submittedName>
</protein>
<name>A0A1A0H5K3_9ASCO</name>
<reference evidence="1 2" key="1">
    <citation type="submission" date="2016-05" db="EMBL/GenBank/DDBJ databases">
        <title>Comparative genomics of biotechnologically important yeasts.</title>
        <authorList>
            <consortium name="DOE Joint Genome Institute"/>
            <person name="Riley R."/>
            <person name="Haridas S."/>
            <person name="Wolfe K.H."/>
            <person name="Lopes M.R."/>
            <person name="Hittinger C.T."/>
            <person name="Goker M."/>
            <person name="Salamov A."/>
            <person name="Wisecaver J."/>
            <person name="Long T.M."/>
            <person name="Aerts A.L."/>
            <person name="Barry K."/>
            <person name="Choi C."/>
            <person name="Clum A."/>
            <person name="Coughlan A.Y."/>
            <person name="Deshpande S."/>
            <person name="Douglass A.P."/>
            <person name="Hanson S.J."/>
            <person name="Klenk H.-P."/>
            <person name="LaButti K."/>
            <person name="Lapidus A."/>
            <person name="Lindquist E."/>
            <person name="Lipzen A."/>
            <person name="Meier-kolthoff J.P."/>
            <person name="Ohm R.A."/>
            <person name="Otillar R.P."/>
            <person name="Pangilinan J."/>
            <person name="Peng Y."/>
            <person name="Rokas A."/>
            <person name="Rosa C.A."/>
            <person name="Scheuner C."/>
            <person name="Sibirny A.A."/>
            <person name="Slot J.C."/>
            <person name="Stielow J.B."/>
            <person name="Sun H."/>
            <person name="Kurtzman C.P."/>
            <person name="Blackwell M."/>
            <person name="Grigoriev I.V."/>
            <person name="Jeffries T.W."/>
        </authorList>
    </citation>
    <scope>NUCLEOTIDE SEQUENCE [LARGE SCALE GENOMIC DNA]</scope>
    <source>
        <strain evidence="1 2">NRRL YB-4993</strain>
    </source>
</reference>